<evidence type="ECO:0000313" key="1">
    <source>
        <dbReference type="EMBL" id="KRY85457.1"/>
    </source>
</evidence>
<protein>
    <submittedName>
        <fullName evidence="1">Uncharacterized protein</fullName>
    </submittedName>
</protein>
<evidence type="ECO:0000313" key="2">
    <source>
        <dbReference type="Proteomes" id="UP000054995"/>
    </source>
</evidence>
<organism evidence="1 2">
    <name type="scientific">Trichinella pseudospiralis</name>
    <name type="common">Parasitic roundworm</name>
    <dbReference type="NCBI Taxonomy" id="6337"/>
    <lineage>
        <taxon>Eukaryota</taxon>
        <taxon>Metazoa</taxon>
        <taxon>Ecdysozoa</taxon>
        <taxon>Nematoda</taxon>
        <taxon>Enoplea</taxon>
        <taxon>Dorylaimia</taxon>
        <taxon>Trichinellida</taxon>
        <taxon>Trichinellidae</taxon>
        <taxon>Trichinella</taxon>
    </lineage>
</organism>
<sequence length="87" mass="10398">MEFKIMRKQLMDGKEYSQIIFVVQLMAQKCTVKSDDLLDFLYQRYRLFVIKLLGNFYFPPMNIEHAMQPIRFVYVSIFPLPGLVVLE</sequence>
<dbReference type="Proteomes" id="UP000054995">
    <property type="component" value="Unassembled WGS sequence"/>
</dbReference>
<name>A0A0V1FHZ3_TRIPS</name>
<proteinExistence type="predicted"/>
<comment type="caution">
    <text evidence="1">The sequence shown here is derived from an EMBL/GenBank/DDBJ whole genome shotgun (WGS) entry which is preliminary data.</text>
</comment>
<dbReference type="AlphaFoldDB" id="A0A0V1FHZ3"/>
<accession>A0A0V1FHZ3</accession>
<gene>
    <name evidence="1" type="ORF">T4D_10889</name>
</gene>
<reference evidence="1 2" key="1">
    <citation type="submission" date="2015-01" db="EMBL/GenBank/DDBJ databases">
        <title>Evolution of Trichinella species and genotypes.</title>
        <authorList>
            <person name="Korhonen P.K."/>
            <person name="Edoardo P."/>
            <person name="Giuseppe L.R."/>
            <person name="Gasser R.B."/>
        </authorList>
    </citation>
    <scope>NUCLEOTIDE SEQUENCE [LARGE SCALE GENOMIC DNA]</scope>
    <source>
        <strain evidence="1">ISS470</strain>
    </source>
</reference>
<dbReference type="EMBL" id="JYDT01000090">
    <property type="protein sequence ID" value="KRY85457.1"/>
    <property type="molecule type" value="Genomic_DNA"/>
</dbReference>
<keyword evidence="2" id="KW-1185">Reference proteome</keyword>